<evidence type="ECO:0000256" key="1">
    <source>
        <dbReference type="SAM" id="MobiDB-lite"/>
    </source>
</evidence>
<evidence type="ECO:0008006" key="3">
    <source>
        <dbReference type="Google" id="ProtNLM"/>
    </source>
</evidence>
<sequence>MRVQRWFSSSPPGPAATSDGGHAAGEPRFTVERYRSVTLEPRRRSGDAASPAPSTAEEHLAAMAGQEPDAVIAGILNGVASASTDQSMVKCVDADPNAACVADPAILCPEYLRAMADAAASKAVGPRGDDKVAASCLMLGGGAGCLAHHMLDRSRGSEAGAIARFVSVDAEPRMISAGQTLLGVTDGALETRCADALKYAREHPHEQGSFDAVFVDLFVGAEVPKVFRGAAFIADLKRLAKPHGGTVIANLPAADADYKLACEAAFGQGAVTETRVTRGSNVIVTCTRGD</sequence>
<name>A0A7S1QTD4_NEODS</name>
<feature type="region of interest" description="Disordered" evidence="1">
    <location>
        <begin position="1"/>
        <end position="59"/>
    </location>
</feature>
<dbReference type="SUPFAM" id="SSF53335">
    <property type="entry name" value="S-adenosyl-L-methionine-dependent methyltransferases"/>
    <property type="match status" value="1"/>
</dbReference>
<protein>
    <recommendedName>
        <fullName evidence="3">Methyltransferase type 11 domain-containing protein</fullName>
    </recommendedName>
</protein>
<dbReference type="InterPro" id="IPR029063">
    <property type="entry name" value="SAM-dependent_MTases_sf"/>
</dbReference>
<feature type="compositionally biased region" description="Basic and acidic residues" evidence="1">
    <location>
        <begin position="29"/>
        <end position="46"/>
    </location>
</feature>
<dbReference type="Gene3D" id="3.40.50.150">
    <property type="entry name" value="Vaccinia Virus protein VP39"/>
    <property type="match status" value="1"/>
</dbReference>
<evidence type="ECO:0000313" key="2">
    <source>
        <dbReference type="EMBL" id="CAD9147589.1"/>
    </source>
</evidence>
<organism evidence="2">
    <name type="scientific">Neobodo designis</name>
    <name type="common">Flagellated protozoan</name>
    <name type="synonym">Bodo designis</name>
    <dbReference type="NCBI Taxonomy" id="312471"/>
    <lineage>
        <taxon>Eukaryota</taxon>
        <taxon>Discoba</taxon>
        <taxon>Euglenozoa</taxon>
        <taxon>Kinetoplastea</taxon>
        <taxon>Metakinetoplastina</taxon>
        <taxon>Neobodonida</taxon>
        <taxon>Neobodo</taxon>
    </lineage>
</organism>
<feature type="compositionally biased region" description="Polar residues" evidence="1">
    <location>
        <begin position="1"/>
        <end position="10"/>
    </location>
</feature>
<dbReference type="EMBL" id="HBGF01046428">
    <property type="protein sequence ID" value="CAD9147589.1"/>
    <property type="molecule type" value="Transcribed_RNA"/>
</dbReference>
<gene>
    <name evidence="2" type="ORF">NDES1114_LOCUS31056</name>
</gene>
<proteinExistence type="predicted"/>
<dbReference type="AlphaFoldDB" id="A0A7S1QTD4"/>
<reference evidence="2" key="1">
    <citation type="submission" date="2021-01" db="EMBL/GenBank/DDBJ databases">
        <authorList>
            <person name="Corre E."/>
            <person name="Pelletier E."/>
            <person name="Niang G."/>
            <person name="Scheremetjew M."/>
            <person name="Finn R."/>
            <person name="Kale V."/>
            <person name="Holt S."/>
            <person name="Cochrane G."/>
            <person name="Meng A."/>
            <person name="Brown T."/>
            <person name="Cohen L."/>
        </authorList>
    </citation>
    <scope>NUCLEOTIDE SEQUENCE</scope>
    <source>
        <strain evidence="2">CCAP 1951/1</strain>
    </source>
</reference>
<accession>A0A7S1QTD4</accession>